<evidence type="ECO:0000313" key="4">
    <source>
        <dbReference type="Proteomes" id="UP000824124"/>
    </source>
</evidence>
<feature type="domain" description="Peptidase S55" evidence="2">
    <location>
        <begin position="119"/>
        <end position="346"/>
    </location>
</feature>
<dbReference type="SMART" id="SM00228">
    <property type="entry name" value="PDZ"/>
    <property type="match status" value="1"/>
</dbReference>
<dbReference type="Proteomes" id="UP000824124">
    <property type="component" value="Unassembled WGS sequence"/>
</dbReference>
<dbReference type="InterPro" id="IPR008763">
    <property type="entry name" value="Peptidase_S55"/>
</dbReference>
<dbReference type="EC" id="3.4.21.116" evidence="3"/>
<dbReference type="InterPro" id="IPR036034">
    <property type="entry name" value="PDZ_sf"/>
</dbReference>
<protein>
    <submittedName>
        <fullName evidence="3">SpoIVB peptidase</fullName>
        <ecNumber evidence="3">3.4.21.116</ecNumber>
    </submittedName>
</protein>
<gene>
    <name evidence="3" type="primary">spoIVB</name>
    <name evidence="3" type="ORF">IAB00_03530</name>
</gene>
<dbReference type="PROSITE" id="PS51494">
    <property type="entry name" value="SPOIVB"/>
    <property type="match status" value="1"/>
</dbReference>
<dbReference type="InterPro" id="IPR009003">
    <property type="entry name" value="Peptidase_S1_PA"/>
</dbReference>
<dbReference type="Gene3D" id="2.30.42.10">
    <property type="match status" value="1"/>
</dbReference>
<dbReference type="SUPFAM" id="SSF50156">
    <property type="entry name" value="PDZ domain-like"/>
    <property type="match status" value="1"/>
</dbReference>
<dbReference type="GO" id="GO:0016787">
    <property type="term" value="F:hydrolase activity"/>
    <property type="evidence" value="ECO:0007669"/>
    <property type="project" value="UniProtKB-KW"/>
</dbReference>
<dbReference type="NCBIfam" id="TIGR02860">
    <property type="entry name" value="spore_IV_B"/>
    <property type="match status" value="1"/>
</dbReference>
<organism evidence="3 4">
    <name type="scientific">Candidatus Avidehalobacter gallistercoris</name>
    <dbReference type="NCBI Taxonomy" id="2840694"/>
    <lineage>
        <taxon>Bacteria</taxon>
        <taxon>Bacillati</taxon>
        <taxon>Bacillota</taxon>
        <taxon>Clostridia</taxon>
        <taxon>Eubacteriales</taxon>
        <taxon>Peptococcaceae</taxon>
        <taxon>Peptococcaceae incertae sedis</taxon>
        <taxon>Candidatus Avidehalobacter</taxon>
    </lineage>
</organism>
<name>A0A9D1KZ77_9FIRM</name>
<feature type="domain" description="PDZ" evidence="1">
    <location>
        <begin position="40"/>
        <end position="118"/>
    </location>
</feature>
<dbReference type="InterPro" id="IPR001478">
    <property type="entry name" value="PDZ"/>
</dbReference>
<dbReference type="Pfam" id="PF13180">
    <property type="entry name" value="PDZ_2"/>
    <property type="match status" value="1"/>
</dbReference>
<keyword evidence="3" id="KW-0378">Hydrolase</keyword>
<dbReference type="EMBL" id="DVMH01000020">
    <property type="protein sequence ID" value="HIU10305.1"/>
    <property type="molecule type" value="Genomic_DNA"/>
</dbReference>
<dbReference type="AlphaFoldDB" id="A0A9D1KZ77"/>
<evidence type="ECO:0000259" key="2">
    <source>
        <dbReference type="PROSITE" id="PS51494"/>
    </source>
</evidence>
<accession>A0A9D1KZ77</accession>
<evidence type="ECO:0000259" key="1">
    <source>
        <dbReference type="PROSITE" id="PS50106"/>
    </source>
</evidence>
<sequence length="346" mass="36932">MPKIAKYAFDNGRKLIYALLFVSIMLLSAPAYAYDVLVGGQSLGIVLKSEGAVVVGFTPVKLSDGTEVYPAKEAGVKLEDKLLAINGRPVSYNQEVADLVNELAADGEAIELTLKRDAQEMQLEVEPKLCADTGTYRLGLYIRDANAGIGTLTFYDPNTGNYAALGHQIDEAGSAGKNGYGRVLAADVQYVESSRDGQPGEKVGVFDETHLNGTILKNCELGIYGKLEQQPENSLYPEPLPVAKADEVKPGPATIVTVLEGEELAEFAVEIERVMTQKHTADKGMVIKVTDERLLAAAGGIVQGMSGSPIIQDGKLVGAVTHVFVNDGASGYGCFAEWMLDETLSL</sequence>
<evidence type="ECO:0000313" key="3">
    <source>
        <dbReference type="EMBL" id="HIU10305.1"/>
    </source>
</evidence>
<dbReference type="Pfam" id="PF05580">
    <property type="entry name" value="Peptidase_S55"/>
    <property type="match status" value="1"/>
</dbReference>
<proteinExistence type="predicted"/>
<reference evidence="3" key="1">
    <citation type="submission" date="2020-10" db="EMBL/GenBank/DDBJ databases">
        <authorList>
            <person name="Gilroy R."/>
        </authorList>
    </citation>
    <scope>NUCLEOTIDE SEQUENCE</scope>
    <source>
        <strain evidence="3">2830</strain>
    </source>
</reference>
<dbReference type="PROSITE" id="PS50106">
    <property type="entry name" value="PDZ"/>
    <property type="match status" value="1"/>
</dbReference>
<comment type="caution">
    <text evidence="3">The sequence shown here is derived from an EMBL/GenBank/DDBJ whole genome shotgun (WGS) entry which is preliminary data.</text>
</comment>
<dbReference type="SUPFAM" id="SSF50494">
    <property type="entry name" value="Trypsin-like serine proteases"/>
    <property type="match status" value="1"/>
</dbReference>
<reference evidence="3" key="2">
    <citation type="journal article" date="2021" name="PeerJ">
        <title>Extensive microbial diversity within the chicken gut microbiome revealed by metagenomics and culture.</title>
        <authorList>
            <person name="Gilroy R."/>
            <person name="Ravi A."/>
            <person name="Getino M."/>
            <person name="Pursley I."/>
            <person name="Horton D.L."/>
            <person name="Alikhan N.F."/>
            <person name="Baker D."/>
            <person name="Gharbi K."/>
            <person name="Hall N."/>
            <person name="Watson M."/>
            <person name="Adriaenssens E.M."/>
            <person name="Foster-Nyarko E."/>
            <person name="Jarju S."/>
            <person name="Secka A."/>
            <person name="Antonio M."/>
            <person name="Oren A."/>
            <person name="Chaudhuri R.R."/>
            <person name="La Ragione R."/>
            <person name="Hildebrand F."/>
            <person name="Pallen M.J."/>
        </authorList>
    </citation>
    <scope>NUCLEOTIDE SEQUENCE</scope>
    <source>
        <strain evidence="3">2830</strain>
    </source>
</reference>
<dbReference type="InterPro" id="IPR014219">
    <property type="entry name" value="SpoIVB"/>
</dbReference>